<dbReference type="GO" id="GO:0005730">
    <property type="term" value="C:nucleolus"/>
    <property type="evidence" value="ECO:0007669"/>
    <property type="project" value="TreeGrafter"/>
</dbReference>
<dbReference type="InterPro" id="IPR011989">
    <property type="entry name" value="ARM-like"/>
</dbReference>
<dbReference type="SUPFAM" id="SSF48371">
    <property type="entry name" value="ARM repeat"/>
    <property type="match status" value="1"/>
</dbReference>
<dbReference type="PANTHER" id="PTHR13102">
    <property type="entry name" value="NUCLEOLAR PROTEIN 9"/>
    <property type="match status" value="1"/>
</dbReference>
<accession>A0A151L801</accession>
<feature type="region of interest" description="Disordered" evidence="2">
    <location>
        <begin position="351"/>
        <end position="417"/>
    </location>
</feature>
<dbReference type="GO" id="GO:0030688">
    <property type="term" value="C:preribosome, small subunit precursor"/>
    <property type="evidence" value="ECO:0007669"/>
    <property type="project" value="TreeGrafter"/>
</dbReference>
<protein>
    <submittedName>
        <fullName evidence="3">Uncharacterized protein</fullName>
    </submittedName>
</protein>
<feature type="compositionally biased region" description="Basic and acidic residues" evidence="2">
    <location>
        <begin position="1065"/>
        <end position="1076"/>
    </location>
</feature>
<feature type="compositionally biased region" description="Low complexity" evidence="2">
    <location>
        <begin position="353"/>
        <end position="400"/>
    </location>
</feature>
<dbReference type="VEuPathDB" id="PlasmoDB:PRCDC_1366300"/>
<organism evidence="3 4">
    <name type="scientific">Plasmodium reichenowi</name>
    <dbReference type="NCBI Taxonomy" id="5854"/>
    <lineage>
        <taxon>Eukaryota</taxon>
        <taxon>Sar</taxon>
        <taxon>Alveolata</taxon>
        <taxon>Apicomplexa</taxon>
        <taxon>Aconoidasida</taxon>
        <taxon>Haemosporida</taxon>
        <taxon>Plasmodiidae</taxon>
        <taxon>Plasmodium</taxon>
        <taxon>Plasmodium (Laverania)</taxon>
    </lineage>
</organism>
<dbReference type="EMBL" id="LVLA01000014">
    <property type="protein sequence ID" value="KYN95081.1"/>
    <property type="molecule type" value="Genomic_DNA"/>
</dbReference>
<sequence length="1076" mass="128462">MKGFNISSKKKLSSFIEKGNMNNNNLHRYYKNNNKSFGWKNTKRSGSKFDGTYRNDDKNAVERSNEDIYDYIINISYILNEKYEKYLIYEMREENINKGNKVFHHINLDNTCYYIEDDICILLKVIEEIKNNEIKIFDHRKGSKIIEKLIYYCFFLLKYNEKNVKNEKISMQCIEAYNNLLKVVSRYFMKLTLSNYGSHVIQSIICLFPYFNKYEYIYIDKLTIQNVGYNKMYDYFKHISDFVCDHLFEIIFDRCGTHVLRSFLYSLGGYLYINISNITFRKSKINKNRIKNKLNNNTNNELKYVDKNFQSNIFYEYIHKIVERISNEIEKPNISLKYKNLLYQYVYYDNNKKNNNNQNNNNQNSNNQNNNNQNNNNQNNNNQKNNNNISNNNNSNSNNNIMDQNNTKNFIPNIDNTHNNMNNSDNLKYIAESNNQHFICPLLYNTYSVPALVILFELLNDKNVECSSLIRQIFLINKTKLYYIEKTKEKDDHDDDDDDNNNIVSSHAESPLKQLLDILIVLDNSSIMIEKLLKIKNEETFYIFNMYILKNVNKLICENIYSNMVLCNYFTNEYISEEMFDLLIKNIHIEQLMKNKTFNILKCLFFLAQWYKRNCRYLFNELIKNFHLNDEHKNGSNKKFMWICILCMCNYDDLPSLVRDIYMNKADDNCTNINSKKDNEKEQNERLYNKNNLGKNINNYNFYNYLKIDLNGYYILSYLLSFPKESITNLTNSFKYFCNFIKTVNINEPSSIDVENYQSFMENFSRKTEEVNPVDAFIKDEEGMYVSKNVLHNNDNIKTKMNNNKPFYRKNIELRGNILLYFSCDKNLSILCEKIVHTFNLVNEKYLRRFITLFQKQYNNIAKHYIGAHTIVTFFKLGDDNIKKNILDSLIQNDINVYNNYIKNFMKLKEYQKSKTLTTNNKKYLKAKKLFQDLLMSKENGNNQNDINHKKEYDDKTFIEFERIHKISKHHDSDLNSNDKDTTVLIYDEQSNDNDDNNNNNILKEETNDDQGNKEHDPTYDNVTKSYKSSSNVKEEIVDQDNGFMNIITDYIKNTKTKSRKRKKEKDQIDNVLKRK</sequence>
<dbReference type="GeneID" id="24533232"/>
<feature type="compositionally biased region" description="Polar residues" evidence="2">
    <location>
        <begin position="1021"/>
        <end position="1032"/>
    </location>
</feature>
<reference evidence="3 4" key="1">
    <citation type="journal article" date="2016" name="Nat. Commun.">
        <title>Genomes of cryptic chimpanzee Plasmodium species reveal key evolutionary events leading to human malaria.</title>
        <authorList>
            <person name="Sundararaman S.A."/>
            <person name="Plenderleith L.J."/>
            <person name="Liu W."/>
            <person name="Loy D.E."/>
            <person name="Learn G.H."/>
            <person name="Li Y."/>
            <person name="Shaw K.S."/>
            <person name="Ayouba A."/>
            <person name="Peeters M."/>
            <person name="Speede S."/>
            <person name="Shaw G.M."/>
            <person name="Bushman F.D."/>
            <person name="Brisson D."/>
            <person name="Rayner J.C."/>
            <person name="Sharp P.M."/>
            <person name="Hahn B.H."/>
        </authorList>
    </citation>
    <scope>NUCLEOTIDE SEQUENCE [LARGE SCALE GENOMIC DNA]</scope>
    <source>
        <strain evidence="3 4">SY57</strain>
    </source>
</reference>
<dbReference type="VEuPathDB" id="PlasmoDB:PRG01_1369800"/>
<evidence type="ECO:0000256" key="2">
    <source>
        <dbReference type="SAM" id="MobiDB-lite"/>
    </source>
</evidence>
<feature type="region of interest" description="Disordered" evidence="2">
    <location>
        <begin position="1056"/>
        <end position="1076"/>
    </location>
</feature>
<dbReference type="GO" id="GO:0000056">
    <property type="term" value="P:ribosomal small subunit export from nucleus"/>
    <property type="evidence" value="ECO:0007669"/>
    <property type="project" value="TreeGrafter"/>
</dbReference>
<dbReference type="PANTHER" id="PTHR13102:SF0">
    <property type="entry name" value="NUCLEOLAR PROTEIN 9"/>
    <property type="match status" value="1"/>
</dbReference>
<comment type="caution">
    <text evidence="3">The sequence shown here is derived from an EMBL/GenBank/DDBJ whole genome shotgun (WGS) entry which is preliminary data.</text>
</comment>
<dbReference type="GO" id="GO:0003723">
    <property type="term" value="F:RNA binding"/>
    <property type="evidence" value="ECO:0007669"/>
    <property type="project" value="InterPro"/>
</dbReference>
<name>A0A151L801_PLARE</name>
<proteinExistence type="predicted"/>
<feature type="compositionally biased region" description="Polar residues" evidence="2">
    <location>
        <begin position="401"/>
        <end position="410"/>
    </location>
</feature>
<feature type="coiled-coil region" evidence="1">
    <location>
        <begin position="663"/>
        <end position="690"/>
    </location>
</feature>
<evidence type="ECO:0000313" key="4">
    <source>
        <dbReference type="Proteomes" id="UP000076359"/>
    </source>
</evidence>
<gene>
    <name evidence="3" type="ORF">PRSY57_1366300</name>
</gene>
<feature type="compositionally biased region" description="Basic and acidic residues" evidence="2">
    <location>
        <begin position="1003"/>
        <end position="1019"/>
    </location>
</feature>
<dbReference type="RefSeq" id="XP_012765036.2">
    <property type="nucleotide sequence ID" value="XM_012909582.2"/>
</dbReference>
<dbReference type="InterPro" id="IPR016024">
    <property type="entry name" value="ARM-type_fold"/>
</dbReference>
<keyword evidence="1" id="KW-0175">Coiled coil</keyword>
<dbReference type="GO" id="GO:0000480">
    <property type="term" value="P:endonucleolytic cleavage in 5'-ETS of tricistronic rRNA transcript (SSU-rRNA, 5.8S rRNA, LSU-rRNA)"/>
    <property type="evidence" value="ECO:0007669"/>
    <property type="project" value="TreeGrafter"/>
</dbReference>
<dbReference type="KEGG" id="prei:PRSY57_1366300"/>
<dbReference type="GO" id="GO:0000472">
    <property type="term" value="P:endonucleolytic cleavage to generate mature 5'-end of SSU-rRNA from (SSU-rRNA, 5.8S rRNA, LSU-rRNA)"/>
    <property type="evidence" value="ECO:0007669"/>
    <property type="project" value="TreeGrafter"/>
</dbReference>
<dbReference type="GO" id="GO:0000447">
    <property type="term" value="P:endonucleolytic cleavage in ITS1 to separate SSU-rRNA from 5.8S rRNA and LSU-rRNA from tricistronic rRNA transcript (SSU-rRNA, 5.8S rRNA, LSU-rRNA)"/>
    <property type="evidence" value="ECO:0007669"/>
    <property type="project" value="TreeGrafter"/>
</dbReference>
<dbReference type="Proteomes" id="UP000076359">
    <property type="component" value="Chromosome 13"/>
</dbReference>
<evidence type="ECO:0000256" key="1">
    <source>
        <dbReference type="SAM" id="Coils"/>
    </source>
</evidence>
<dbReference type="AlphaFoldDB" id="A0A151L801"/>
<dbReference type="InterPro" id="IPR040000">
    <property type="entry name" value="NOP9"/>
</dbReference>
<dbReference type="GO" id="GO:0030686">
    <property type="term" value="C:90S preribosome"/>
    <property type="evidence" value="ECO:0007669"/>
    <property type="project" value="TreeGrafter"/>
</dbReference>
<evidence type="ECO:0000313" key="3">
    <source>
        <dbReference type="EMBL" id="KYN95081.1"/>
    </source>
</evidence>
<dbReference type="Gene3D" id="1.25.10.10">
    <property type="entry name" value="Leucine-rich Repeat Variant"/>
    <property type="match status" value="1"/>
</dbReference>
<feature type="region of interest" description="Disordered" evidence="2">
    <location>
        <begin position="989"/>
        <end position="1034"/>
    </location>
</feature>